<dbReference type="GO" id="GO:0016020">
    <property type="term" value="C:membrane"/>
    <property type="evidence" value="ECO:0007669"/>
    <property type="project" value="UniProtKB-SubCell"/>
</dbReference>
<evidence type="ECO:0000259" key="6">
    <source>
        <dbReference type="Pfam" id="PF07291"/>
    </source>
</evidence>
<protein>
    <submittedName>
        <fullName evidence="7">Methylamine utilization protein MauE</fullName>
    </submittedName>
</protein>
<sequence length="175" mass="17137">MEYLLFGARCTLALTLVASVTGKLRAPGGLGRTVAELGIVPRRLTGAVAAAVVAAETAAAVLVWLPGTAGAVAFAGAAALVAAFTVVLVVLIRRDEDVSCACFGASRTPVGPAHLVRNGVLLAVCGLGTVAASAVAGAPLPPEPQAAFAAALVAAVTGVLLISTDTLAGLFARPS</sequence>
<keyword evidence="4 5" id="KW-0472">Membrane</keyword>
<evidence type="ECO:0000256" key="2">
    <source>
        <dbReference type="ARBA" id="ARBA00022692"/>
    </source>
</evidence>
<comment type="subcellular location">
    <subcellularLocation>
        <location evidence="1">Membrane</location>
        <topology evidence="1">Multi-pass membrane protein</topology>
    </subcellularLocation>
</comment>
<dbReference type="AlphaFoldDB" id="A0A7H0HLY2"/>
<dbReference type="KEGG" id="sgj:IAG43_00495"/>
<keyword evidence="3 5" id="KW-1133">Transmembrane helix</keyword>
<dbReference type="UniPathway" id="UPA00895"/>
<feature type="transmembrane region" description="Helical" evidence="5">
    <location>
        <begin position="44"/>
        <end position="65"/>
    </location>
</feature>
<name>A0A7H0HLY2_9ACTN</name>
<evidence type="ECO:0000256" key="5">
    <source>
        <dbReference type="SAM" id="Phobius"/>
    </source>
</evidence>
<accession>A0A7H0HLY2</accession>
<feature type="domain" description="Methylamine utilisation protein MauE" evidence="6">
    <location>
        <begin position="1"/>
        <end position="129"/>
    </location>
</feature>
<proteinExistence type="predicted"/>
<dbReference type="Pfam" id="PF07291">
    <property type="entry name" value="MauE"/>
    <property type="match status" value="1"/>
</dbReference>
<dbReference type="RefSeq" id="WP_187738755.1">
    <property type="nucleotide sequence ID" value="NZ_CP060825.1"/>
</dbReference>
<evidence type="ECO:0000256" key="4">
    <source>
        <dbReference type="ARBA" id="ARBA00023136"/>
    </source>
</evidence>
<dbReference type="Proteomes" id="UP000516230">
    <property type="component" value="Chromosome"/>
</dbReference>
<evidence type="ECO:0000313" key="8">
    <source>
        <dbReference type="Proteomes" id="UP000516230"/>
    </source>
</evidence>
<dbReference type="GO" id="GO:0030416">
    <property type="term" value="P:methylamine metabolic process"/>
    <property type="evidence" value="ECO:0007669"/>
    <property type="project" value="InterPro"/>
</dbReference>
<feature type="transmembrane region" description="Helical" evidence="5">
    <location>
        <begin position="120"/>
        <end position="140"/>
    </location>
</feature>
<organism evidence="7 8">
    <name type="scientific">Streptomyces genisteinicus</name>
    <dbReference type="NCBI Taxonomy" id="2768068"/>
    <lineage>
        <taxon>Bacteria</taxon>
        <taxon>Bacillati</taxon>
        <taxon>Actinomycetota</taxon>
        <taxon>Actinomycetes</taxon>
        <taxon>Kitasatosporales</taxon>
        <taxon>Streptomycetaceae</taxon>
        <taxon>Streptomyces</taxon>
    </lineage>
</organism>
<gene>
    <name evidence="7" type="ORF">IAG43_00495</name>
</gene>
<feature type="transmembrane region" description="Helical" evidence="5">
    <location>
        <begin position="146"/>
        <end position="172"/>
    </location>
</feature>
<dbReference type="InterPro" id="IPR009908">
    <property type="entry name" value="Methylamine_util_MauE"/>
</dbReference>
<reference evidence="7 8" key="1">
    <citation type="submission" date="2020-08" db="EMBL/GenBank/DDBJ databases">
        <title>A novel species.</title>
        <authorList>
            <person name="Gao J."/>
        </authorList>
    </citation>
    <scope>NUCLEOTIDE SEQUENCE [LARGE SCALE GENOMIC DNA]</scope>
    <source>
        <strain evidence="7 8">CRPJ-33</strain>
    </source>
</reference>
<feature type="transmembrane region" description="Helical" evidence="5">
    <location>
        <begin position="71"/>
        <end position="92"/>
    </location>
</feature>
<keyword evidence="8" id="KW-1185">Reference proteome</keyword>
<evidence type="ECO:0000256" key="3">
    <source>
        <dbReference type="ARBA" id="ARBA00022989"/>
    </source>
</evidence>
<evidence type="ECO:0000256" key="1">
    <source>
        <dbReference type="ARBA" id="ARBA00004141"/>
    </source>
</evidence>
<dbReference type="EMBL" id="CP060825">
    <property type="protein sequence ID" value="QNP61548.1"/>
    <property type="molecule type" value="Genomic_DNA"/>
</dbReference>
<keyword evidence="2 5" id="KW-0812">Transmembrane</keyword>
<evidence type="ECO:0000313" key="7">
    <source>
        <dbReference type="EMBL" id="QNP61548.1"/>
    </source>
</evidence>